<name>A0A4S4M7C5_9AGAM</name>
<dbReference type="AlphaFoldDB" id="A0A4S4M7C5"/>
<comment type="caution">
    <text evidence="2">The sequence shown here is derived from an EMBL/GenBank/DDBJ whole genome shotgun (WGS) entry which is preliminary data.</text>
</comment>
<dbReference type="Proteomes" id="UP000310158">
    <property type="component" value="Unassembled WGS sequence"/>
</dbReference>
<sequence length="349" mass="38785">MDRATSSNAITTAVINDLVEAPTGQDFKTMTASEKKAELDRLSYFFKTISEPRPRNARRFPGPSSSRQPYQNLTPPVDARRRELTLPTKPEKGHNLVETPAMPITTIETNVPSTSPTGSICFPISTRPSRSTVASSDMPHAQSESESQQQREVYFPQTGECRPFTFNLMMHKLYKADEWAAKVQEVLAESRRRYRSLEIGGETSRETSPSKSVSSSAQGLVFSTALPLTGLPVRRSPSKGRFKDVVSTFPSAHAVKKRIVNRRRLNGGLDIAAVNGWTYDSTVASSETEAERTTMKSGAVEELGRKRGISFVQLGSDERGRGRPLVRNLPKKMQRVNSPRKTRVRTLLT</sequence>
<feature type="compositionally biased region" description="Polar residues" evidence="1">
    <location>
        <begin position="63"/>
        <end position="74"/>
    </location>
</feature>
<protein>
    <submittedName>
        <fullName evidence="2">Uncharacterized protein</fullName>
    </submittedName>
</protein>
<dbReference type="OrthoDB" id="3067134at2759"/>
<dbReference type="EMBL" id="SGPL01000017">
    <property type="protein sequence ID" value="THH20637.1"/>
    <property type="molecule type" value="Genomic_DNA"/>
</dbReference>
<evidence type="ECO:0000313" key="2">
    <source>
        <dbReference type="EMBL" id="THH20637.1"/>
    </source>
</evidence>
<evidence type="ECO:0000313" key="3">
    <source>
        <dbReference type="Proteomes" id="UP000310158"/>
    </source>
</evidence>
<reference evidence="2 3" key="1">
    <citation type="submission" date="2019-02" db="EMBL/GenBank/DDBJ databases">
        <title>Genome sequencing of the rare red list fungi Bondarzewia mesenterica.</title>
        <authorList>
            <person name="Buettner E."/>
            <person name="Kellner H."/>
        </authorList>
    </citation>
    <scope>NUCLEOTIDE SEQUENCE [LARGE SCALE GENOMIC DNA]</scope>
    <source>
        <strain evidence="2 3">DSM 108281</strain>
    </source>
</reference>
<feature type="region of interest" description="Disordered" evidence="1">
    <location>
        <begin position="126"/>
        <end position="152"/>
    </location>
</feature>
<keyword evidence="3" id="KW-1185">Reference proteome</keyword>
<gene>
    <name evidence="2" type="ORF">EW146_g749</name>
</gene>
<feature type="compositionally biased region" description="Low complexity" evidence="1">
    <location>
        <begin position="142"/>
        <end position="152"/>
    </location>
</feature>
<feature type="region of interest" description="Disordered" evidence="1">
    <location>
        <begin position="50"/>
        <end position="75"/>
    </location>
</feature>
<organism evidence="2 3">
    <name type="scientific">Bondarzewia mesenterica</name>
    <dbReference type="NCBI Taxonomy" id="1095465"/>
    <lineage>
        <taxon>Eukaryota</taxon>
        <taxon>Fungi</taxon>
        <taxon>Dikarya</taxon>
        <taxon>Basidiomycota</taxon>
        <taxon>Agaricomycotina</taxon>
        <taxon>Agaricomycetes</taxon>
        <taxon>Russulales</taxon>
        <taxon>Bondarzewiaceae</taxon>
        <taxon>Bondarzewia</taxon>
    </lineage>
</organism>
<evidence type="ECO:0000256" key="1">
    <source>
        <dbReference type="SAM" id="MobiDB-lite"/>
    </source>
</evidence>
<feature type="compositionally biased region" description="Polar residues" evidence="1">
    <location>
        <begin position="126"/>
        <end position="135"/>
    </location>
</feature>
<accession>A0A4S4M7C5</accession>
<proteinExistence type="predicted"/>